<organism evidence="2 3">
    <name type="scientific">Hymenobacter jejuensis</name>
    <dbReference type="NCBI Taxonomy" id="2502781"/>
    <lineage>
        <taxon>Bacteria</taxon>
        <taxon>Pseudomonadati</taxon>
        <taxon>Bacteroidota</taxon>
        <taxon>Cytophagia</taxon>
        <taxon>Cytophagales</taxon>
        <taxon>Hymenobacteraceae</taxon>
        <taxon>Hymenobacter</taxon>
    </lineage>
</organism>
<dbReference type="KEGG" id="hyj:FHG12_12685"/>
<evidence type="ECO:0000259" key="1">
    <source>
        <dbReference type="Pfam" id="PF13568"/>
    </source>
</evidence>
<dbReference type="Proteomes" id="UP000305398">
    <property type="component" value="Chromosome"/>
</dbReference>
<dbReference type="InterPro" id="IPR025665">
    <property type="entry name" value="Beta-barrel_OMP_2"/>
</dbReference>
<evidence type="ECO:0000313" key="3">
    <source>
        <dbReference type="Proteomes" id="UP000305398"/>
    </source>
</evidence>
<evidence type="ECO:0000313" key="2">
    <source>
        <dbReference type="EMBL" id="QDA60908.1"/>
    </source>
</evidence>
<dbReference type="RefSeq" id="WP_139516082.1">
    <property type="nucleotide sequence ID" value="NZ_CP040896.1"/>
</dbReference>
<gene>
    <name evidence="2" type="ORF">FHG12_12685</name>
</gene>
<dbReference type="EMBL" id="CP040896">
    <property type="protein sequence ID" value="QDA60908.1"/>
    <property type="molecule type" value="Genomic_DNA"/>
</dbReference>
<reference evidence="2 3" key="1">
    <citation type="submission" date="2019-06" db="EMBL/GenBank/DDBJ databases">
        <authorList>
            <person name="Srinivasan S."/>
        </authorList>
    </citation>
    <scope>NUCLEOTIDE SEQUENCE [LARGE SCALE GENOMIC DNA]</scope>
    <source>
        <strain evidence="2 3">17J68-5</strain>
    </source>
</reference>
<dbReference type="AlphaFoldDB" id="A0A5B8A0W1"/>
<feature type="domain" description="Outer membrane protein beta-barrel" evidence="1">
    <location>
        <begin position="39"/>
        <end position="136"/>
    </location>
</feature>
<proteinExistence type="predicted"/>
<name>A0A5B8A0W1_9BACT</name>
<dbReference type="OrthoDB" id="949314at2"/>
<protein>
    <submittedName>
        <fullName evidence="2">PorT family protein</fullName>
    </submittedName>
</protein>
<keyword evidence="3" id="KW-1185">Reference proteome</keyword>
<sequence>MAQLFLKPKFRFEWRLSQCVLVCVWGGNYSTQTSIPGRSSVLGAQAGVVFQAQFGKLALQPALVFSQRGYHEDNTYIVDNIDEPVYHARSVTTTRLNYLELPIHFVHTFSGPMGLQLFAGPYVAACVGGRQRYQNYAGSLTSPLSAQDGGRSRLLPRKKPPGGLQLLVPLPNAGLNGA</sequence>
<accession>A0A5B8A0W1</accession>
<dbReference type="Pfam" id="PF13568">
    <property type="entry name" value="OMP_b-brl_2"/>
    <property type="match status" value="1"/>
</dbReference>